<dbReference type="SUPFAM" id="SSF51735">
    <property type="entry name" value="NAD(P)-binding Rossmann-fold domains"/>
    <property type="match status" value="1"/>
</dbReference>
<name>A0A934R9R5_9BACT</name>
<dbReference type="PANTHER" id="PTHR43818">
    <property type="entry name" value="BCDNA.GH03377"/>
    <property type="match status" value="1"/>
</dbReference>
<dbReference type="GO" id="GO:0000166">
    <property type="term" value="F:nucleotide binding"/>
    <property type="evidence" value="ECO:0007669"/>
    <property type="project" value="InterPro"/>
</dbReference>
<organism evidence="3 4">
    <name type="scientific">Haloferula rosea</name>
    <dbReference type="NCBI Taxonomy" id="490093"/>
    <lineage>
        <taxon>Bacteria</taxon>
        <taxon>Pseudomonadati</taxon>
        <taxon>Verrucomicrobiota</taxon>
        <taxon>Verrucomicrobiia</taxon>
        <taxon>Verrucomicrobiales</taxon>
        <taxon>Verrucomicrobiaceae</taxon>
        <taxon>Haloferula</taxon>
    </lineage>
</organism>
<dbReference type="EMBL" id="JAENII010000009">
    <property type="protein sequence ID" value="MBK1827774.1"/>
    <property type="molecule type" value="Genomic_DNA"/>
</dbReference>
<dbReference type="InterPro" id="IPR036291">
    <property type="entry name" value="NAD(P)-bd_dom_sf"/>
</dbReference>
<dbReference type="Gene3D" id="3.40.50.720">
    <property type="entry name" value="NAD(P)-binding Rossmann-like Domain"/>
    <property type="match status" value="1"/>
</dbReference>
<feature type="domain" description="GFO/IDH/MocA-like oxidoreductase" evidence="2">
    <location>
        <begin position="180"/>
        <end position="309"/>
    </location>
</feature>
<dbReference type="Gene3D" id="3.30.360.10">
    <property type="entry name" value="Dihydrodipicolinate Reductase, domain 2"/>
    <property type="match status" value="1"/>
</dbReference>
<evidence type="ECO:0000259" key="1">
    <source>
        <dbReference type="Pfam" id="PF01408"/>
    </source>
</evidence>
<dbReference type="InterPro" id="IPR006311">
    <property type="entry name" value="TAT_signal"/>
</dbReference>
<comment type="caution">
    <text evidence="3">The sequence shown here is derived from an EMBL/GenBank/DDBJ whole genome shotgun (WGS) entry which is preliminary data.</text>
</comment>
<feature type="domain" description="Gfo/Idh/MocA-like oxidoreductase N-terminal" evidence="1">
    <location>
        <begin position="38"/>
        <end position="154"/>
    </location>
</feature>
<dbReference type="InterPro" id="IPR050463">
    <property type="entry name" value="Gfo/Idh/MocA_oxidrdct_glycsds"/>
</dbReference>
<evidence type="ECO:0000259" key="2">
    <source>
        <dbReference type="Pfam" id="PF22725"/>
    </source>
</evidence>
<dbReference type="AlphaFoldDB" id="A0A934R9R5"/>
<proteinExistence type="predicted"/>
<dbReference type="PANTHER" id="PTHR43818:SF5">
    <property type="entry name" value="OXIDOREDUCTASE FAMILY PROTEIN"/>
    <property type="match status" value="1"/>
</dbReference>
<dbReference type="Pfam" id="PF01408">
    <property type="entry name" value="GFO_IDH_MocA"/>
    <property type="match status" value="1"/>
</dbReference>
<dbReference type="Proteomes" id="UP000658278">
    <property type="component" value="Unassembled WGS sequence"/>
</dbReference>
<sequence>MNDPLNRRHFISNTALAGAAIAGAPLLRAQSNLSGDSIKVAVIGCGGRGSGALGNFIQACKTLNIKPEIVALADAFQDRVSGLGKKHGVPAERQFVGYDAYKKALATDCEYVIMATPPGFRPVHFAAAVEAGKHCFIEKPVAVDPVGSRAVIAAGEVAKKKGLGVVAGTQRRHQKGYLENKAKIDAGAIGSIKGGVVQWNGRIPWIKQRQDGWSDTDYMNRNWLNFTELSGDHLVEQHVHNIDVAIWFLGRLPVSALGFGGRARRVTGNQFDFFSVDLDFGEDVHIHSQCRQLAGAYSRVGEMFTGTDGICLGGGKLKGKDVSIAEIKLQSDNAMVQEHIDLITSVRDGKPRNEAKQIAESTLVAIMGRMSAYTGQMVRWVDVMENKKSPFYDYQCAVGPLDFEKGPITLPEEVPPIPGKA</sequence>
<keyword evidence="4" id="KW-1185">Reference proteome</keyword>
<dbReference type="PROSITE" id="PS51318">
    <property type="entry name" value="TAT"/>
    <property type="match status" value="1"/>
</dbReference>
<evidence type="ECO:0000313" key="4">
    <source>
        <dbReference type="Proteomes" id="UP000658278"/>
    </source>
</evidence>
<dbReference type="Pfam" id="PF22725">
    <property type="entry name" value="GFO_IDH_MocA_C3"/>
    <property type="match status" value="1"/>
</dbReference>
<gene>
    <name evidence="3" type="ORF">JIN81_12155</name>
</gene>
<accession>A0A934R9R5</accession>
<dbReference type="RefSeq" id="WP_200279832.1">
    <property type="nucleotide sequence ID" value="NZ_JAENII010000009.1"/>
</dbReference>
<protein>
    <submittedName>
        <fullName evidence="3">Gfo/Idh/MocA family oxidoreductase</fullName>
    </submittedName>
</protein>
<reference evidence="3" key="1">
    <citation type="submission" date="2021-01" db="EMBL/GenBank/DDBJ databases">
        <title>Modified the classification status of verrucomicrobia.</title>
        <authorList>
            <person name="Feng X."/>
        </authorList>
    </citation>
    <scope>NUCLEOTIDE SEQUENCE</scope>
    <source>
        <strain evidence="3">KCTC 22201</strain>
    </source>
</reference>
<dbReference type="InterPro" id="IPR000683">
    <property type="entry name" value="Gfo/Idh/MocA-like_OxRdtase_N"/>
</dbReference>
<dbReference type="SUPFAM" id="SSF55347">
    <property type="entry name" value="Glyceraldehyde-3-phosphate dehydrogenase-like, C-terminal domain"/>
    <property type="match status" value="1"/>
</dbReference>
<dbReference type="InterPro" id="IPR055170">
    <property type="entry name" value="GFO_IDH_MocA-like_dom"/>
</dbReference>
<evidence type="ECO:0000313" key="3">
    <source>
        <dbReference type="EMBL" id="MBK1827774.1"/>
    </source>
</evidence>